<keyword evidence="2" id="KW-0378">Hydrolase</keyword>
<dbReference type="SUPFAM" id="SSF51556">
    <property type="entry name" value="Metallo-dependent hydrolases"/>
    <property type="match status" value="1"/>
</dbReference>
<dbReference type="InterPro" id="IPR013108">
    <property type="entry name" value="Amidohydro_3"/>
</dbReference>
<dbReference type="EMBL" id="GDID01005704">
    <property type="protein sequence ID" value="JAP90902.1"/>
    <property type="molecule type" value="Transcribed_RNA"/>
</dbReference>
<accession>A0A146K1X9</accession>
<feature type="non-terminal residue" evidence="2">
    <location>
        <position position="217"/>
    </location>
</feature>
<dbReference type="InterPro" id="IPR032466">
    <property type="entry name" value="Metal_Hydrolase"/>
</dbReference>
<gene>
    <name evidence="2" type="ORF">TPC1_17651</name>
</gene>
<feature type="non-terminal residue" evidence="2">
    <location>
        <position position="1"/>
    </location>
</feature>
<evidence type="ECO:0000313" key="2">
    <source>
        <dbReference type="EMBL" id="JAP90902.1"/>
    </source>
</evidence>
<proteinExistence type="predicted"/>
<name>A0A146K1X9_9EUKA</name>
<protein>
    <submittedName>
        <fullName evidence="2">Amidohydrolase family protein</fullName>
    </submittedName>
</protein>
<sequence>NYPQSSQHGSLGAQTAFMFQNYPQSSQHGQQLYSDEELHRLVKLYNNSGMRVAIHAIGDAANEQVADLFSKMPGNAIVHAQILNKHTLEMINKHKIQCHIQPVFLKTDLQFVNNRLRDATYAYPFKSIANKSMSTDAPVESPDPLQNVKYAINRQGFQTSEQMIVEEAMKAYTEVSAIHEGNIQKGKLAPDYLADFVVLSQPLKNITTAAVLATFVR</sequence>
<dbReference type="AlphaFoldDB" id="A0A146K1X9"/>
<dbReference type="PANTHER" id="PTHR22642">
    <property type="entry name" value="IMIDAZOLONEPROPIONASE"/>
    <property type="match status" value="1"/>
</dbReference>
<dbReference type="Gene3D" id="3.20.20.140">
    <property type="entry name" value="Metal-dependent hydrolases"/>
    <property type="match status" value="1"/>
</dbReference>
<evidence type="ECO:0000259" key="1">
    <source>
        <dbReference type="Pfam" id="PF07969"/>
    </source>
</evidence>
<dbReference type="Pfam" id="PF07969">
    <property type="entry name" value="Amidohydro_3"/>
    <property type="match status" value="1"/>
</dbReference>
<reference evidence="2" key="1">
    <citation type="submission" date="2015-07" db="EMBL/GenBank/DDBJ databases">
        <title>Adaptation to a free-living lifestyle via gene acquisitions in the diplomonad Trepomonas sp. PC1.</title>
        <authorList>
            <person name="Xu F."/>
            <person name="Jerlstrom-Hultqvist J."/>
            <person name="Kolisko M."/>
            <person name="Simpson A.G.B."/>
            <person name="Roger A.J."/>
            <person name="Svard S.G."/>
            <person name="Andersson J.O."/>
        </authorList>
    </citation>
    <scope>NUCLEOTIDE SEQUENCE</scope>
    <source>
        <strain evidence="2">PC1</strain>
    </source>
</reference>
<dbReference type="GO" id="GO:0016787">
    <property type="term" value="F:hydrolase activity"/>
    <property type="evidence" value="ECO:0007669"/>
    <property type="project" value="UniProtKB-KW"/>
</dbReference>
<feature type="domain" description="Amidohydrolase 3" evidence="1">
    <location>
        <begin position="9"/>
        <end position="209"/>
    </location>
</feature>
<organism evidence="2">
    <name type="scientific">Trepomonas sp. PC1</name>
    <dbReference type="NCBI Taxonomy" id="1076344"/>
    <lineage>
        <taxon>Eukaryota</taxon>
        <taxon>Metamonada</taxon>
        <taxon>Diplomonadida</taxon>
        <taxon>Hexamitidae</taxon>
        <taxon>Hexamitinae</taxon>
        <taxon>Trepomonas</taxon>
    </lineage>
</organism>
<dbReference type="PANTHER" id="PTHR22642:SF2">
    <property type="entry name" value="PROTEIN LONG AFTER FAR-RED 3"/>
    <property type="match status" value="1"/>
</dbReference>